<proteinExistence type="predicted"/>
<dbReference type="PROSITE" id="PS51186">
    <property type="entry name" value="GNAT"/>
    <property type="match status" value="1"/>
</dbReference>
<dbReference type="AlphaFoldDB" id="A0A930VE71"/>
<comment type="caution">
    <text evidence="2">The sequence shown here is derived from an EMBL/GenBank/DDBJ whole genome shotgun (WGS) entry which is preliminary data.</text>
</comment>
<sequence>MLTRDEDLVAWAWAESEDWMELCVDPAALDAGDAAIAWFLERAGSSAVRTMALDTEEHVFAALDRAGFLPEDEMPWFTHHYLDLENLLPVPEVAGYTFRHVDPDEAGPRSACHRAAWSQPGGTSKVTAAAYERLMRTPPYRHDLDWVAVDEAGELVASATIWLDETNGVALVEPVGCVPDHRGRGLAGAVSVAGLAAARDLGARLGMVCPRGDDGYPVPMRVYQGIGFTPGPRTVTFVRPSLEA</sequence>
<evidence type="ECO:0000313" key="3">
    <source>
        <dbReference type="Proteomes" id="UP000640489"/>
    </source>
</evidence>
<dbReference type="Gene3D" id="3.40.630.30">
    <property type="match status" value="1"/>
</dbReference>
<organism evidence="2 3">
    <name type="scientific">Nocardioides islandensis</name>
    <dbReference type="NCBI Taxonomy" id="433663"/>
    <lineage>
        <taxon>Bacteria</taxon>
        <taxon>Bacillati</taxon>
        <taxon>Actinomycetota</taxon>
        <taxon>Actinomycetes</taxon>
        <taxon>Propionibacteriales</taxon>
        <taxon>Nocardioidaceae</taxon>
        <taxon>Nocardioides</taxon>
    </lineage>
</organism>
<dbReference type="InterPro" id="IPR016181">
    <property type="entry name" value="Acyl_CoA_acyltransferase"/>
</dbReference>
<dbReference type="CDD" id="cd04301">
    <property type="entry name" value="NAT_SF"/>
    <property type="match status" value="1"/>
</dbReference>
<name>A0A930VE71_9ACTN</name>
<reference evidence="2" key="1">
    <citation type="submission" date="2020-11" db="EMBL/GenBank/DDBJ databases">
        <title>Nocardioides sp. nov., isolated from Soil of Cynanchum wilfordii Hemsley rhizosphere.</title>
        <authorList>
            <person name="Lee J.-S."/>
            <person name="Suh M.K."/>
            <person name="Kim J.-S."/>
        </authorList>
    </citation>
    <scope>NUCLEOTIDE SEQUENCE</scope>
    <source>
        <strain evidence="2">KCTC 19275</strain>
    </source>
</reference>
<feature type="domain" description="N-acetyltransferase" evidence="1">
    <location>
        <begin position="96"/>
        <end position="244"/>
    </location>
</feature>
<dbReference type="Proteomes" id="UP000640489">
    <property type="component" value="Unassembled WGS sequence"/>
</dbReference>
<dbReference type="Pfam" id="PF00583">
    <property type="entry name" value="Acetyltransf_1"/>
    <property type="match status" value="1"/>
</dbReference>
<dbReference type="SUPFAM" id="SSF55729">
    <property type="entry name" value="Acyl-CoA N-acyltransferases (Nat)"/>
    <property type="match status" value="1"/>
</dbReference>
<evidence type="ECO:0000313" key="2">
    <source>
        <dbReference type="EMBL" id="MBF4765864.1"/>
    </source>
</evidence>
<dbReference type="GO" id="GO:0016747">
    <property type="term" value="F:acyltransferase activity, transferring groups other than amino-acyl groups"/>
    <property type="evidence" value="ECO:0007669"/>
    <property type="project" value="InterPro"/>
</dbReference>
<keyword evidence="3" id="KW-1185">Reference proteome</keyword>
<dbReference type="EMBL" id="JADKPN010000019">
    <property type="protein sequence ID" value="MBF4765864.1"/>
    <property type="molecule type" value="Genomic_DNA"/>
</dbReference>
<evidence type="ECO:0000259" key="1">
    <source>
        <dbReference type="PROSITE" id="PS51186"/>
    </source>
</evidence>
<accession>A0A930VE71</accession>
<dbReference type="InterPro" id="IPR000182">
    <property type="entry name" value="GNAT_dom"/>
</dbReference>
<protein>
    <submittedName>
        <fullName evidence="2">GCN5 family acetyltransferase</fullName>
    </submittedName>
</protein>
<gene>
    <name evidence="2" type="ORF">ISU07_22245</name>
</gene>